<dbReference type="HOGENOM" id="CLU_3396908_0_0_7"/>
<feature type="compositionally biased region" description="Basic and acidic residues" evidence="1">
    <location>
        <begin position="22"/>
        <end position="31"/>
    </location>
</feature>
<feature type="region of interest" description="Disordered" evidence="1">
    <location>
        <begin position="1"/>
        <end position="31"/>
    </location>
</feature>
<evidence type="ECO:0000256" key="1">
    <source>
        <dbReference type="SAM" id="MobiDB-lite"/>
    </source>
</evidence>
<organism evidence="2 3">
    <name type="scientific">Helicobacter pylori (strain India7)</name>
    <dbReference type="NCBI Taxonomy" id="907238"/>
    <lineage>
        <taxon>Bacteria</taxon>
        <taxon>Pseudomonadati</taxon>
        <taxon>Campylobacterota</taxon>
        <taxon>Epsilonproteobacteria</taxon>
        <taxon>Campylobacterales</taxon>
        <taxon>Helicobacteraceae</taxon>
        <taxon>Helicobacter</taxon>
    </lineage>
</organism>
<accession>E8QFP9</accession>
<protein>
    <submittedName>
        <fullName evidence="2">Uncharacterized protein</fullName>
    </submittedName>
</protein>
<evidence type="ECO:0000313" key="3">
    <source>
        <dbReference type="Proteomes" id="UP000009059"/>
    </source>
</evidence>
<sequence length="31" mass="3354">MPTKKTESATTSTSKKALTPEGKAKEKIFLT</sequence>
<dbReference type="KEGG" id="hpn:HPIN_02825"/>
<proteinExistence type="predicted"/>
<feature type="compositionally biased region" description="Low complexity" evidence="1">
    <location>
        <begin position="8"/>
        <end position="19"/>
    </location>
</feature>
<reference evidence="3" key="1">
    <citation type="submission" date="2010-11" db="EMBL/GenBank/DDBJ databases">
        <title>Genome sequence of Helicobacter pylori strain India7.</title>
        <authorList>
            <person name="Kersulyte D."/>
            <person name="Mukhopadhyay A."/>
            <person name="Choudhury A."/>
            <person name="Nair G.B."/>
            <person name="Berg D.E."/>
        </authorList>
    </citation>
    <scope>NUCLEOTIDE SEQUENCE [LARGE SCALE GENOMIC DNA]</scope>
    <source>
        <strain evidence="3">India7</strain>
    </source>
</reference>
<dbReference type="Proteomes" id="UP000009059">
    <property type="component" value="Chromosome"/>
</dbReference>
<gene>
    <name evidence="2" type="ordered locus">HPIN_02825</name>
</gene>
<dbReference type="AlphaFoldDB" id="E8QFP9"/>
<evidence type="ECO:0000313" key="2">
    <source>
        <dbReference type="EMBL" id="ADU79811.1"/>
    </source>
</evidence>
<name>E8QFP9_HELP7</name>
<dbReference type="EMBL" id="CP002331">
    <property type="protein sequence ID" value="ADU79811.1"/>
    <property type="molecule type" value="Genomic_DNA"/>
</dbReference>